<reference evidence="1" key="1">
    <citation type="submission" date="2018-10" db="EMBL/GenBank/DDBJ databases">
        <title>Effector identification in a new, highly contiguous assembly of the strawberry crown rot pathogen Phytophthora cactorum.</title>
        <authorList>
            <person name="Armitage A.D."/>
            <person name="Nellist C.F."/>
            <person name="Bates H."/>
            <person name="Vickerstaff R.J."/>
            <person name="Harrison R.J."/>
        </authorList>
    </citation>
    <scope>NUCLEOTIDE SEQUENCE</scope>
    <source>
        <strain evidence="1">4040</strain>
    </source>
</reference>
<dbReference type="EMBL" id="RCMK01000340">
    <property type="protein sequence ID" value="KAG2935364.1"/>
    <property type="molecule type" value="Genomic_DNA"/>
</dbReference>
<sequence length="50" mass="5694">MSSQLPSETLRARDTIEYYSMIFEYGDKRGHRVQPVLEVDHGADADQSGH</sequence>
<dbReference type="AlphaFoldDB" id="A0A8T1D3W9"/>
<gene>
    <name evidence="1" type="ORF">PC117_g12422</name>
</gene>
<proteinExistence type="predicted"/>
<protein>
    <submittedName>
        <fullName evidence="1">Uncharacterized protein</fullName>
    </submittedName>
</protein>
<accession>A0A8T1D3W9</accession>
<name>A0A8T1D3W9_9STRA</name>
<comment type="caution">
    <text evidence="1">The sequence shown here is derived from an EMBL/GenBank/DDBJ whole genome shotgun (WGS) entry which is preliminary data.</text>
</comment>
<organism evidence="1 2">
    <name type="scientific">Phytophthora cactorum</name>
    <dbReference type="NCBI Taxonomy" id="29920"/>
    <lineage>
        <taxon>Eukaryota</taxon>
        <taxon>Sar</taxon>
        <taxon>Stramenopiles</taxon>
        <taxon>Oomycota</taxon>
        <taxon>Peronosporomycetes</taxon>
        <taxon>Peronosporales</taxon>
        <taxon>Peronosporaceae</taxon>
        <taxon>Phytophthora</taxon>
    </lineage>
</organism>
<evidence type="ECO:0000313" key="1">
    <source>
        <dbReference type="EMBL" id="KAG2935364.1"/>
    </source>
</evidence>
<evidence type="ECO:0000313" key="2">
    <source>
        <dbReference type="Proteomes" id="UP000736787"/>
    </source>
</evidence>
<dbReference type="Proteomes" id="UP000736787">
    <property type="component" value="Unassembled WGS sequence"/>
</dbReference>